<proteinExistence type="predicted"/>
<protein>
    <recommendedName>
        <fullName evidence="2">Sulfatase-modifying factor enzyme-like domain-containing protein</fullName>
    </recommendedName>
</protein>
<dbReference type="Pfam" id="PF03781">
    <property type="entry name" value="FGE-sulfatase"/>
    <property type="match status" value="1"/>
</dbReference>
<dbReference type="AlphaFoldDB" id="A7HV79"/>
<dbReference type="OrthoDB" id="9768004at2"/>
<dbReference type="NCBIfam" id="TIGR03440">
    <property type="entry name" value="egtB_TIGR03440"/>
    <property type="match status" value="1"/>
</dbReference>
<reference evidence="3 4" key="1">
    <citation type="journal article" date="2011" name="Stand. Genomic Sci.">
        <title>Complete genome sequence of Parvibaculum lavamentivorans type strain (DS-1(T)).</title>
        <authorList>
            <person name="Schleheck D."/>
            <person name="Weiss M."/>
            <person name="Pitluck S."/>
            <person name="Bruce D."/>
            <person name="Land M.L."/>
            <person name="Han S."/>
            <person name="Saunders E."/>
            <person name="Tapia R."/>
            <person name="Detter C."/>
            <person name="Brettin T."/>
            <person name="Han J."/>
            <person name="Woyke T."/>
            <person name="Goodwin L."/>
            <person name="Pennacchio L."/>
            <person name="Nolan M."/>
            <person name="Cook A.M."/>
            <person name="Kjelleberg S."/>
            <person name="Thomas T."/>
        </authorList>
    </citation>
    <scope>NUCLEOTIDE SEQUENCE [LARGE SCALE GENOMIC DNA]</scope>
    <source>
        <strain evidence="4">DS-1 / DSM 13023 / NCIMB 13966</strain>
    </source>
</reference>
<dbReference type="InterPro" id="IPR051043">
    <property type="entry name" value="Sulfatase_Mod_Factor_Kinase"/>
</dbReference>
<dbReference type="InterPro" id="IPR017806">
    <property type="entry name" value="EgtB"/>
</dbReference>
<dbReference type="KEGG" id="pla:Plav_2198"/>
<dbReference type="eggNOG" id="COG1262">
    <property type="taxonomic scope" value="Bacteria"/>
</dbReference>
<name>A7HV79_PARL1</name>
<dbReference type="PANTHER" id="PTHR23150">
    <property type="entry name" value="SULFATASE MODIFYING FACTOR 1, 2"/>
    <property type="match status" value="1"/>
</dbReference>
<dbReference type="EMBL" id="CP000774">
    <property type="protein sequence ID" value="ABS63812.1"/>
    <property type="molecule type" value="Genomic_DNA"/>
</dbReference>
<dbReference type="STRING" id="402881.Plav_2198"/>
<dbReference type="InterPro" id="IPR005532">
    <property type="entry name" value="SUMF_dom"/>
</dbReference>
<feature type="domain" description="Sulfatase-modifying factor enzyme-like" evidence="2">
    <location>
        <begin position="198"/>
        <end position="335"/>
    </location>
</feature>
<dbReference type="SUPFAM" id="SSF56436">
    <property type="entry name" value="C-type lectin-like"/>
    <property type="match status" value="1"/>
</dbReference>
<evidence type="ECO:0000259" key="2">
    <source>
        <dbReference type="Pfam" id="PF03781"/>
    </source>
</evidence>
<dbReference type="Proteomes" id="UP000006377">
    <property type="component" value="Chromosome"/>
</dbReference>
<accession>A7HV79</accession>
<keyword evidence="4" id="KW-1185">Reference proteome</keyword>
<dbReference type="GO" id="GO:0052699">
    <property type="term" value="P:ergothioneine biosynthetic process"/>
    <property type="evidence" value="ECO:0007669"/>
    <property type="project" value="InterPro"/>
</dbReference>
<evidence type="ECO:0000313" key="4">
    <source>
        <dbReference type="Proteomes" id="UP000006377"/>
    </source>
</evidence>
<evidence type="ECO:0000313" key="3">
    <source>
        <dbReference type="EMBL" id="ABS63812.1"/>
    </source>
</evidence>
<dbReference type="HOGENOM" id="CLU_012431_9_0_5"/>
<sequence length="430" mass="48514">MENSIGRPSGNPGKRTPSFAGAEKFTELKERYLSVRNTTEALAEPLSAEDQTIQSMVEASPTKWHRAHTTWFFETFLLQPHAAGYVVFNDDYNYLFNSYYEAVGERHPRAERGMLTRPDTNEIGRYRAHVDEAMLQFIDSHPEEVCGLIELGLNHEQQHQELLLTDIKHAFSRNRTWPVYLPSERAPAANDAAPRQQEYEIPAGVHSIGHAGGSFAFDNEGPAHSVFLHDARIASRPVSVGEYLDFIADGGYSRSELWLSDGWEAVKANGWDSPAYWEKEGAVWMTYTLHGRRPVREDEPVAHVSFYEAAAYASWAGKRLPTEAEWEVAARMHFSSNGQTPALNPHPRPLASGFSQDVWEWTGSAYLPYPAFRPAKGAVGEYNGKFMVNQMVLRGRSCATPPGHERLTYRNFFGPAARWQFSGFRLAEDI</sequence>
<dbReference type="Gene3D" id="3.90.1580.10">
    <property type="entry name" value="paralog of FGE (formylglycine-generating enzyme)"/>
    <property type="match status" value="2"/>
</dbReference>
<feature type="region of interest" description="Disordered" evidence="1">
    <location>
        <begin position="1"/>
        <end position="21"/>
    </location>
</feature>
<dbReference type="InterPro" id="IPR016187">
    <property type="entry name" value="CTDL_fold"/>
</dbReference>
<dbReference type="InterPro" id="IPR042095">
    <property type="entry name" value="SUMF_sf"/>
</dbReference>
<gene>
    <name evidence="3" type="ordered locus">Plav_2198</name>
</gene>
<dbReference type="PANTHER" id="PTHR23150:SF36">
    <property type="entry name" value="HERCYNINE OXYGENASE"/>
    <property type="match status" value="1"/>
</dbReference>
<organism evidence="3 4">
    <name type="scientific">Parvibaculum lavamentivorans (strain DS-1 / DSM 13023 / NCIMB 13966)</name>
    <dbReference type="NCBI Taxonomy" id="402881"/>
    <lineage>
        <taxon>Bacteria</taxon>
        <taxon>Pseudomonadati</taxon>
        <taxon>Pseudomonadota</taxon>
        <taxon>Alphaproteobacteria</taxon>
        <taxon>Hyphomicrobiales</taxon>
        <taxon>Parvibaculaceae</taxon>
        <taxon>Parvibaculum</taxon>
    </lineage>
</organism>
<evidence type="ECO:0000256" key="1">
    <source>
        <dbReference type="SAM" id="MobiDB-lite"/>
    </source>
</evidence>
<dbReference type="RefSeq" id="WP_012111117.1">
    <property type="nucleotide sequence ID" value="NC_009719.1"/>
</dbReference>